<gene>
    <name evidence="2" type="ORF">QQF64_018888</name>
</gene>
<keyword evidence="3" id="KW-1185">Reference proteome</keyword>
<name>A0ABR3LDX4_9TELE</name>
<proteinExistence type="predicted"/>
<feature type="non-terminal residue" evidence="2">
    <location>
        <position position="135"/>
    </location>
</feature>
<accession>A0ABR3LDX4</accession>
<comment type="caution">
    <text evidence="2">The sequence shown here is derived from an EMBL/GenBank/DDBJ whole genome shotgun (WGS) entry which is preliminary data.</text>
</comment>
<feature type="compositionally biased region" description="Polar residues" evidence="1">
    <location>
        <begin position="14"/>
        <end position="26"/>
    </location>
</feature>
<organism evidence="2 3">
    <name type="scientific">Cirrhinus molitorella</name>
    <name type="common">mud carp</name>
    <dbReference type="NCBI Taxonomy" id="172907"/>
    <lineage>
        <taxon>Eukaryota</taxon>
        <taxon>Metazoa</taxon>
        <taxon>Chordata</taxon>
        <taxon>Craniata</taxon>
        <taxon>Vertebrata</taxon>
        <taxon>Euteleostomi</taxon>
        <taxon>Actinopterygii</taxon>
        <taxon>Neopterygii</taxon>
        <taxon>Teleostei</taxon>
        <taxon>Ostariophysi</taxon>
        <taxon>Cypriniformes</taxon>
        <taxon>Cyprinidae</taxon>
        <taxon>Labeoninae</taxon>
        <taxon>Labeonini</taxon>
        <taxon>Cirrhinus</taxon>
    </lineage>
</organism>
<evidence type="ECO:0000256" key="1">
    <source>
        <dbReference type="SAM" id="MobiDB-lite"/>
    </source>
</evidence>
<feature type="compositionally biased region" description="Basic and acidic residues" evidence="1">
    <location>
        <begin position="27"/>
        <end position="38"/>
    </location>
</feature>
<feature type="region of interest" description="Disordered" evidence="1">
    <location>
        <begin position="14"/>
        <end position="38"/>
    </location>
</feature>
<reference evidence="2 3" key="1">
    <citation type="submission" date="2023-09" db="EMBL/GenBank/DDBJ databases">
        <authorList>
            <person name="Wang M."/>
        </authorList>
    </citation>
    <scope>NUCLEOTIDE SEQUENCE [LARGE SCALE GENOMIC DNA]</scope>
    <source>
        <strain evidence="2">GT-2023</strain>
        <tissue evidence="2">Liver</tissue>
    </source>
</reference>
<protein>
    <submittedName>
        <fullName evidence="2">Uncharacterized protein</fullName>
    </submittedName>
</protein>
<evidence type="ECO:0000313" key="3">
    <source>
        <dbReference type="Proteomes" id="UP001558613"/>
    </source>
</evidence>
<dbReference type="EMBL" id="JAYMGO010000022">
    <property type="protein sequence ID" value="KAL1251092.1"/>
    <property type="molecule type" value="Genomic_DNA"/>
</dbReference>
<sequence>MRHRIRLPVSQIKVVSSHSRKQNINNGRDRERPGEREDMAGPLLSARLFVLVEHLCLLHHIHAGAFYGHKPLPQQHQPLPQLPLMSHGNEGIPQHHYHGKETPHLPYGNEMPLLPQFAKERPQIPMHMGKPILGK</sequence>
<dbReference type="Proteomes" id="UP001558613">
    <property type="component" value="Unassembled WGS sequence"/>
</dbReference>
<evidence type="ECO:0000313" key="2">
    <source>
        <dbReference type="EMBL" id="KAL1251092.1"/>
    </source>
</evidence>